<keyword evidence="1" id="KW-0375">Hydrogen ion transport</keyword>
<dbReference type="RefSeq" id="WP_101751962.1">
    <property type="nucleotide sequence ID" value="NZ_CP025430.1"/>
</dbReference>
<keyword evidence="3" id="KW-1133">Transmembrane helix</keyword>
<dbReference type="Pfam" id="PF09527">
    <property type="entry name" value="ATPase_gene1"/>
    <property type="match status" value="1"/>
</dbReference>
<protein>
    <recommendedName>
        <fullName evidence="1">ATP synthase protein I</fullName>
    </recommendedName>
</protein>
<accession>A0A2H5EX93</accession>
<dbReference type="InterPro" id="IPR032820">
    <property type="entry name" value="ATPase_put"/>
</dbReference>
<sequence>MADGPLEDAERAKDAARLRDFEERLAKKTRIDDGPKPMATHDQAHLAWRMVIELVAGLGLGFGIGFGLDKLFGTMPLMLILFIFLGFAAGVKTMMRTAAELGERSVRAAGETEQPAEAAEKDERG</sequence>
<name>A0A2H5EX93_9RHOB</name>
<feature type="transmembrane region" description="Helical" evidence="3">
    <location>
        <begin position="72"/>
        <end position="91"/>
    </location>
</feature>
<keyword evidence="1" id="KW-0813">Transport</keyword>
<feature type="transmembrane region" description="Helical" evidence="3">
    <location>
        <begin position="46"/>
        <end position="66"/>
    </location>
</feature>
<comment type="function">
    <text evidence="1">A possible function for this protein is to guide the assembly of the membrane sector of the ATPase enzyme complex.</text>
</comment>
<keyword evidence="1" id="KW-0406">Ion transport</keyword>
<gene>
    <name evidence="4" type="ORF">CX676_06900</name>
</gene>
<keyword evidence="3" id="KW-0812">Transmembrane</keyword>
<dbReference type="InterPro" id="IPR016989">
    <property type="entry name" value="Atp1_alphaprobac"/>
</dbReference>
<organism evidence="4 5">
    <name type="scientific">Paracoccus zhejiangensis</name>
    <dbReference type="NCBI Taxonomy" id="1077935"/>
    <lineage>
        <taxon>Bacteria</taxon>
        <taxon>Pseudomonadati</taxon>
        <taxon>Pseudomonadota</taxon>
        <taxon>Alphaproteobacteria</taxon>
        <taxon>Rhodobacterales</taxon>
        <taxon>Paracoccaceae</taxon>
        <taxon>Paracoccus</taxon>
    </lineage>
</organism>
<evidence type="ECO:0000256" key="2">
    <source>
        <dbReference type="SAM" id="MobiDB-lite"/>
    </source>
</evidence>
<dbReference type="EMBL" id="CP025430">
    <property type="protein sequence ID" value="AUH63921.1"/>
    <property type="molecule type" value="Genomic_DNA"/>
</dbReference>
<keyword evidence="5" id="KW-1185">Reference proteome</keyword>
<evidence type="ECO:0000313" key="5">
    <source>
        <dbReference type="Proteomes" id="UP000234530"/>
    </source>
</evidence>
<dbReference type="Proteomes" id="UP000234530">
    <property type="component" value="Chromosome"/>
</dbReference>
<reference evidence="4 5" key="1">
    <citation type="journal article" date="2013" name="Antonie Van Leeuwenhoek">
        <title>Paracoccus zhejiangensis sp. nov., isolated from activated sludge in wastewater-treatment system.</title>
        <authorList>
            <person name="Wu Z.G."/>
            <person name="Zhang D.F."/>
            <person name="Liu Y.L."/>
            <person name="Wang F."/>
            <person name="Jiang X."/>
            <person name="Li C."/>
            <person name="Li S.P."/>
            <person name="Hong Q."/>
            <person name="Li W.J."/>
        </authorList>
    </citation>
    <scope>NUCLEOTIDE SEQUENCE [LARGE SCALE GENOMIC DNA]</scope>
    <source>
        <strain evidence="4 5">J6</strain>
    </source>
</reference>
<evidence type="ECO:0000256" key="3">
    <source>
        <dbReference type="SAM" id="Phobius"/>
    </source>
</evidence>
<proteinExistence type="inferred from homology"/>
<dbReference type="OrthoDB" id="15401at2"/>
<evidence type="ECO:0000256" key="1">
    <source>
        <dbReference type="PIRNR" id="PIRNR032126"/>
    </source>
</evidence>
<feature type="region of interest" description="Disordered" evidence="2">
    <location>
        <begin position="103"/>
        <end position="125"/>
    </location>
</feature>
<dbReference type="AlphaFoldDB" id="A0A2H5EX93"/>
<keyword evidence="1 3" id="KW-0472">Membrane</keyword>
<dbReference type="GO" id="GO:0045259">
    <property type="term" value="C:proton-transporting ATP synthase complex"/>
    <property type="evidence" value="ECO:0007669"/>
    <property type="project" value="UniProtKB-UniRule"/>
</dbReference>
<dbReference type="PIRSF" id="PIRSF032126">
    <property type="entry name" value="F0F1_ATP_synthase_subunit_I"/>
    <property type="match status" value="1"/>
</dbReference>
<evidence type="ECO:0000313" key="4">
    <source>
        <dbReference type="EMBL" id="AUH63921.1"/>
    </source>
</evidence>
<comment type="similarity">
    <text evidence="1">Belongs to the bacterial AtpI family.</text>
</comment>
<dbReference type="GO" id="GO:1902600">
    <property type="term" value="P:proton transmembrane transport"/>
    <property type="evidence" value="ECO:0007669"/>
    <property type="project" value="UniProtKB-KW"/>
</dbReference>
<dbReference type="KEGG" id="pzh:CX676_06900"/>